<comment type="subcellular location">
    <subcellularLocation>
        <location evidence="2 11">Membrane</location>
        <topology evidence="2 11">Multi-pass membrane protein</topology>
    </subcellularLocation>
</comment>
<feature type="region of interest" description="Disordered" evidence="12">
    <location>
        <begin position="1"/>
        <end position="289"/>
    </location>
</feature>
<dbReference type="EC" id="3.4.21.105" evidence="11"/>
<feature type="transmembrane region" description="Helical" evidence="11">
    <location>
        <begin position="524"/>
        <end position="546"/>
    </location>
</feature>
<proteinExistence type="inferred from homology"/>
<dbReference type="InterPro" id="IPR002610">
    <property type="entry name" value="Peptidase_S54_rhomboid-like"/>
</dbReference>
<sequence length="841" mass="92102">MSSKGGSSRLGSKDLKKMTSRTERELRDSGRVRGEVERVEKRLRATAKVKEQPPTGDYKRRALASPGETAAPTFLVDSRGIPRKTSSTAPRKATLRPASSSPRLASSSRPTESTLPSSSSRALQGASSSSSSRPRRLHESASGRGGSGGSAGELRQEKKRLPELEAAEAAPASCVVELRDVTARKGRTSPATPPETAGSSVCGQGSHARTAEKLEEGTASHRDGSRRGSVDAETWATPGDGSSSHEFESSPQREERMQPQETGRRELSSEPRSGDLTKNGGDGGPRRHSCAWRKWREHMIQSFDITTHPFPPRGDGSPRRGKFLMIFLTSSVLFFVFLQELVLNVTTFNGRCMSPVLYPSHDAPESERTPRVISFGYGACEHNLGVSLFRREETKKDPRGRWTPGPLTERCASGRCASDDGWPSDLVQRGRAQRSPAAFDSPNPRVFSSLGALDTNKVRNYGEMFRVVWGMFLHGGWMHLLLNVSCQAQTLWILEPAWGFLRTLSLWIVGGVSGSLLSAVANPCTVTVGSSGAFYGLLGALVPFSIEYWDHIASPAWFLFCVSVLVMVAQFGNMVGVQGVDNNAHLGGLIGGLLFGFATIRSVHAFRWQGVAERMASSTLFWWMFPAEKRRSLREDNLQRVAREREERSSGRIPPPKFVWKFRGHEREWCVRFAAAVGLVTFWSVLWLYLLVPSYYESLSSPPGNFSFLGSTGCHCCRVQPFPGEEDKLPAFHPVRVNRGLFWCFVSEGVANLFCGRSSALNRGADVYGQTRQFEEALGDLPSARAGEAPLRIAKEEGESASVWQRLVKSAKKTYNAVLGNTTTPAAPSAAELAQQTRAGQ</sequence>
<keyword evidence="8 11" id="KW-1133">Transmembrane helix</keyword>
<dbReference type="GO" id="GO:0016020">
    <property type="term" value="C:membrane"/>
    <property type="evidence" value="ECO:0007669"/>
    <property type="project" value="UniProtKB-SubCell"/>
</dbReference>
<feature type="transmembrane region" description="Helical" evidence="11">
    <location>
        <begin position="583"/>
        <end position="600"/>
    </location>
</feature>
<comment type="caution">
    <text evidence="14">The sequence shown here is derived from an EMBL/GenBank/DDBJ whole genome shotgun (WGS) entry which is preliminary data.</text>
</comment>
<feature type="transmembrane region" description="Helical" evidence="11">
    <location>
        <begin position="669"/>
        <end position="692"/>
    </location>
</feature>
<dbReference type="AlphaFoldDB" id="A0A086JTF5"/>
<comment type="caution">
    <text evidence="11">Lacks conserved residue(s) required for the propagation of feature annotation.</text>
</comment>
<evidence type="ECO:0000256" key="1">
    <source>
        <dbReference type="ARBA" id="ARBA00000156"/>
    </source>
</evidence>
<dbReference type="EMBL" id="AEYI02001599">
    <property type="protein sequence ID" value="KFG35423.1"/>
    <property type="molecule type" value="Genomic_DNA"/>
</dbReference>
<feature type="compositionally biased region" description="Basic and acidic residues" evidence="12">
    <location>
        <begin position="154"/>
        <end position="163"/>
    </location>
</feature>
<evidence type="ECO:0000256" key="12">
    <source>
        <dbReference type="SAM" id="MobiDB-lite"/>
    </source>
</evidence>
<feature type="compositionally biased region" description="Basic and acidic residues" evidence="12">
    <location>
        <begin position="243"/>
        <end position="275"/>
    </location>
</feature>
<evidence type="ECO:0000256" key="3">
    <source>
        <dbReference type="ARBA" id="ARBA00009045"/>
    </source>
</evidence>
<dbReference type="GO" id="GO:0006508">
    <property type="term" value="P:proteolysis"/>
    <property type="evidence" value="ECO:0007669"/>
    <property type="project" value="UniProtKB-KW"/>
</dbReference>
<feature type="compositionally biased region" description="Low complexity" evidence="12">
    <location>
        <begin position="1"/>
        <end position="10"/>
    </location>
</feature>
<evidence type="ECO:0000256" key="10">
    <source>
        <dbReference type="PIRSR" id="PIRSR037023-1"/>
    </source>
</evidence>
<evidence type="ECO:0000256" key="11">
    <source>
        <dbReference type="RuleBase" id="RU362115"/>
    </source>
</evidence>
<dbReference type="InterPro" id="IPR017092">
    <property type="entry name" value="Pept_S54_Rhomboid-like_Rom4/5"/>
</dbReference>
<dbReference type="PIRSF" id="PIRSF037023">
    <property type="entry name" value="Rhomboid-like_ROM4_ROM5"/>
    <property type="match status" value="1"/>
</dbReference>
<dbReference type="Proteomes" id="UP000028828">
    <property type="component" value="Unassembled WGS sequence"/>
</dbReference>
<feature type="compositionally biased region" description="Low complexity" evidence="12">
    <location>
        <begin position="95"/>
        <end position="132"/>
    </location>
</feature>
<name>A0A086JTF5_TOXGO</name>
<dbReference type="VEuPathDB" id="ToxoDB:TGP89_294690"/>
<keyword evidence="7 11" id="KW-0720">Serine protease</keyword>
<feature type="compositionally biased region" description="Basic and acidic residues" evidence="12">
    <location>
        <begin position="11"/>
        <end position="51"/>
    </location>
</feature>
<dbReference type="PANTHER" id="PTHR22936:SF69">
    <property type="entry name" value="RHOMBOID-LIKE PROTEIN"/>
    <property type="match status" value="1"/>
</dbReference>
<evidence type="ECO:0000256" key="2">
    <source>
        <dbReference type="ARBA" id="ARBA00004141"/>
    </source>
</evidence>
<evidence type="ECO:0000256" key="9">
    <source>
        <dbReference type="ARBA" id="ARBA00023136"/>
    </source>
</evidence>
<evidence type="ECO:0000256" key="4">
    <source>
        <dbReference type="ARBA" id="ARBA00022670"/>
    </source>
</evidence>
<feature type="compositionally biased region" description="Basic and acidic residues" evidence="12">
    <location>
        <begin position="209"/>
        <end position="230"/>
    </location>
</feature>
<dbReference type="SUPFAM" id="SSF144091">
    <property type="entry name" value="Rhomboid-like"/>
    <property type="match status" value="1"/>
</dbReference>
<dbReference type="MEROPS" id="S54.023"/>
<evidence type="ECO:0000256" key="5">
    <source>
        <dbReference type="ARBA" id="ARBA00022692"/>
    </source>
</evidence>
<evidence type="ECO:0000256" key="7">
    <source>
        <dbReference type="ARBA" id="ARBA00022825"/>
    </source>
</evidence>
<comment type="function">
    <text evidence="11">Serine protease involved in intramembrane proteolysis.</text>
</comment>
<feature type="transmembrane region" description="Helical" evidence="11">
    <location>
        <begin position="323"/>
        <end position="343"/>
    </location>
</feature>
<comment type="catalytic activity">
    <reaction evidence="1 11">
        <text>Cleaves type-1 transmembrane domains using a catalytic dyad composed of serine and histidine that are contributed by different transmembrane domains.</text>
        <dbReference type="EC" id="3.4.21.105"/>
    </reaction>
</comment>
<dbReference type="OrthoDB" id="418595at2759"/>
<gene>
    <name evidence="14" type="ORF">TGP89_294690</name>
</gene>
<dbReference type="PANTHER" id="PTHR22936">
    <property type="entry name" value="RHOMBOID-RELATED"/>
    <property type="match status" value="1"/>
</dbReference>
<dbReference type="Pfam" id="PF01694">
    <property type="entry name" value="Rhomboid"/>
    <property type="match status" value="1"/>
</dbReference>
<accession>A0A086JTF5</accession>
<feature type="transmembrane region" description="Helical" evidence="11">
    <location>
        <begin position="552"/>
        <end position="571"/>
    </location>
</feature>
<keyword evidence="5 11" id="KW-0812">Transmembrane</keyword>
<feature type="transmembrane region" description="Helical" evidence="11">
    <location>
        <begin position="497"/>
        <end position="517"/>
    </location>
</feature>
<dbReference type="InterPro" id="IPR035952">
    <property type="entry name" value="Rhomboid-like_sf"/>
</dbReference>
<evidence type="ECO:0000313" key="14">
    <source>
        <dbReference type="EMBL" id="KFG35423.1"/>
    </source>
</evidence>
<comment type="similarity">
    <text evidence="3 11">Belongs to the peptidase S54 family.</text>
</comment>
<reference evidence="14 15" key="1">
    <citation type="submission" date="2014-03" db="EMBL/GenBank/DDBJ databases">
        <authorList>
            <person name="Sibley D."/>
            <person name="Venepally P."/>
            <person name="Karamycheva S."/>
            <person name="Hadjithomas M."/>
            <person name="Khan A."/>
            <person name="Brunk B."/>
            <person name="Roos D."/>
            <person name="Caler E."/>
            <person name="Lorenzi H."/>
        </authorList>
    </citation>
    <scope>NUCLEOTIDE SEQUENCE [LARGE SCALE GENOMIC DNA]</scope>
    <source>
        <strain evidence="15">p89</strain>
    </source>
</reference>
<feature type="active site" description="Nucleophile" evidence="10">
    <location>
        <position position="531"/>
    </location>
</feature>
<evidence type="ECO:0000256" key="6">
    <source>
        <dbReference type="ARBA" id="ARBA00022801"/>
    </source>
</evidence>
<keyword evidence="9 11" id="KW-0472">Membrane</keyword>
<protein>
    <recommendedName>
        <fullName evidence="11">Rhomboid-like protease</fullName>
        <ecNumber evidence="11">3.4.21.105</ecNumber>
    </recommendedName>
</protein>
<evidence type="ECO:0000256" key="8">
    <source>
        <dbReference type="ARBA" id="ARBA00022989"/>
    </source>
</evidence>
<organism evidence="14 15">
    <name type="scientific">Toxoplasma gondii p89</name>
    <dbReference type="NCBI Taxonomy" id="943119"/>
    <lineage>
        <taxon>Eukaryota</taxon>
        <taxon>Sar</taxon>
        <taxon>Alveolata</taxon>
        <taxon>Apicomplexa</taxon>
        <taxon>Conoidasida</taxon>
        <taxon>Coccidia</taxon>
        <taxon>Eucoccidiorida</taxon>
        <taxon>Eimeriorina</taxon>
        <taxon>Sarcocystidae</taxon>
        <taxon>Toxoplasma</taxon>
    </lineage>
</organism>
<evidence type="ECO:0000259" key="13">
    <source>
        <dbReference type="Pfam" id="PF01694"/>
    </source>
</evidence>
<feature type="domain" description="Peptidase S54 rhomboid" evidence="13">
    <location>
        <begin position="462"/>
        <end position="601"/>
    </location>
</feature>
<dbReference type="Gene3D" id="1.20.1540.10">
    <property type="entry name" value="Rhomboid-like"/>
    <property type="match status" value="1"/>
</dbReference>
<dbReference type="GO" id="GO:0004252">
    <property type="term" value="F:serine-type endopeptidase activity"/>
    <property type="evidence" value="ECO:0007669"/>
    <property type="project" value="InterPro"/>
</dbReference>
<keyword evidence="4 11" id="KW-0645">Protease</keyword>
<feature type="active site" evidence="10">
    <location>
        <position position="585"/>
    </location>
</feature>
<dbReference type="InterPro" id="IPR022764">
    <property type="entry name" value="Peptidase_S54_rhomboid_dom"/>
</dbReference>
<keyword evidence="6 11" id="KW-0378">Hydrolase</keyword>
<evidence type="ECO:0000313" key="15">
    <source>
        <dbReference type="Proteomes" id="UP000028828"/>
    </source>
</evidence>